<dbReference type="AlphaFoldDB" id="A0A0S4TSQ5"/>
<evidence type="ECO:0000313" key="1">
    <source>
        <dbReference type="EMBL" id="CUV13090.1"/>
    </source>
</evidence>
<gene>
    <name evidence="1" type="ORF">RUN39_v1_510009</name>
</gene>
<reference evidence="1" key="1">
    <citation type="submission" date="2015-10" db="EMBL/GenBank/DDBJ databases">
        <authorList>
            <person name="Gilbert D.G."/>
        </authorList>
    </citation>
    <scope>NUCLEOTIDE SEQUENCE</scope>
    <source>
        <strain evidence="1">Phyl III-seqv23</strain>
    </source>
</reference>
<dbReference type="EMBL" id="LN899819">
    <property type="protein sequence ID" value="CUV13090.1"/>
    <property type="molecule type" value="Genomic_DNA"/>
</dbReference>
<organism evidence="1">
    <name type="scientific">Ralstonia solanacearum</name>
    <name type="common">Pseudomonas solanacearum</name>
    <dbReference type="NCBI Taxonomy" id="305"/>
    <lineage>
        <taxon>Bacteria</taxon>
        <taxon>Pseudomonadati</taxon>
        <taxon>Pseudomonadota</taxon>
        <taxon>Betaproteobacteria</taxon>
        <taxon>Burkholderiales</taxon>
        <taxon>Burkholderiaceae</taxon>
        <taxon>Ralstonia</taxon>
        <taxon>Ralstonia solanacearum species complex</taxon>
    </lineage>
</organism>
<accession>A0A0S4TSQ5</accession>
<proteinExistence type="predicted"/>
<name>A0A0S4TSQ5_RALSL</name>
<dbReference type="PATRIC" id="fig|305.106.peg.3616"/>
<sequence>MSIITIQQTDKSNFLCKRFAAETSQMFDRPEHARAIAARVPLENLFRVLEMFQSRNFVDETRKGILALESTAGQDGEDPQDELWHKDIESAVANSIHKIYGASASEKEATVELQSALRWLATDSQLDNRDQIITRAKQFFSHLSQAL</sequence>
<protein>
    <submittedName>
        <fullName evidence="1">Uncharacterized protein</fullName>
    </submittedName>
</protein>